<dbReference type="Proteomes" id="UP000295192">
    <property type="component" value="Unassembled WGS sequence"/>
</dbReference>
<dbReference type="OrthoDB" id="10249045at2759"/>
<feature type="domain" description="Peptidase M14" evidence="4">
    <location>
        <begin position="188"/>
        <end position="301"/>
    </location>
</feature>
<keyword evidence="3" id="KW-0732">Signal</keyword>
<gene>
    <name evidence="5" type="ORF">AWZ03_012597</name>
</gene>
<accession>A0A484AWX3</accession>
<proteinExistence type="inferred from homology"/>
<dbReference type="STRING" id="7232.A0A484AWX3"/>
<dbReference type="PROSITE" id="PS00132">
    <property type="entry name" value="CARBOXYPEPT_ZN_1"/>
    <property type="match status" value="1"/>
</dbReference>
<sequence>MYVCAYVVVLAFTCVAAASPVIEHVEVIDEGDSFLDNPHYLNNEQIGELFARLSRDYPALAQTYSIGRSIQGRELHALALNAPAPNGNGDDLLRPMVKLVANIQGDEALGRQIVLYMAEYLASSYQLDTEVQRLLNTTEIHFLPSCNPDGFAAAKMAKMQWILLIALIPLAAQGYIIKEDESFLQPPQYISQEQLEDLFARLEKAYPEQARVHSLGRSLEGRNLIALQISRSVRQRPLLTPPVKYVANMHGDETVGRQLLIYLAQYLLGNYERISHIGQLVNTTDIYLMPTMNPDGYALSQ</sequence>
<dbReference type="GO" id="GO:0006518">
    <property type="term" value="P:peptide metabolic process"/>
    <property type="evidence" value="ECO:0007669"/>
    <property type="project" value="TreeGrafter"/>
</dbReference>
<comment type="similarity">
    <text evidence="1 2">Belongs to the peptidase M14 family.</text>
</comment>
<evidence type="ECO:0000256" key="1">
    <source>
        <dbReference type="ARBA" id="ARBA00005988"/>
    </source>
</evidence>
<dbReference type="PRINTS" id="PR00765">
    <property type="entry name" value="CRBOXYPTASEA"/>
</dbReference>
<dbReference type="GO" id="GO:0005615">
    <property type="term" value="C:extracellular space"/>
    <property type="evidence" value="ECO:0007669"/>
    <property type="project" value="TreeGrafter"/>
</dbReference>
<evidence type="ECO:0000256" key="2">
    <source>
        <dbReference type="PROSITE-ProRule" id="PRU01379"/>
    </source>
</evidence>
<comment type="caution">
    <text evidence="5">The sequence shown here is derived from an EMBL/GenBank/DDBJ whole genome shotgun (WGS) entry which is preliminary data.</text>
</comment>
<dbReference type="PANTHER" id="PTHR11532">
    <property type="entry name" value="PROTEASE M14 CARBOXYPEPTIDASE"/>
    <property type="match status" value="1"/>
</dbReference>
<protein>
    <recommendedName>
        <fullName evidence="4">Peptidase M14 domain-containing protein</fullName>
    </recommendedName>
</protein>
<dbReference type="SMART" id="SM00631">
    <property type="entry name" value="Zn_pept"/>
    <property type="match status" value="1"/>
</dbReference>
<name>A0A484AWX3_DRONA</name>
<feature type="signal peptide" evidence="3">
    <location>
        <begin position="1"/>
        <end position="18"/>
    </location>
</feature>
<dbReference type="InterPro" id="IPR000834">
    <property type="entry name" value="Peptidase_M14"/>
</dbReference>
<evidence type="ECO:0000256" key="3">
    <source>
        <dbReference type="SAM" id="SignalP"/>
    </source>
</evidence>
<reference evidence="5 6" key="1">
    <citation type="journal article" date="2019" name="J. Hered.">
        <title>An Improved Genome Assembly for Drosophila navojoa, the Basal Species in the mojavensis Cluster.</title>
        <authorList>
            <person name="Vanderlinde T."/>
            <person name="Dupim E.G."/>
            <person name="Nazario-Yepiz N.O."/>
            <person name="Carvalho A.B."/>
        </authorList>
    </citation>
    <scope>NUCLEOTIDE SEQUENCE [LARGE SCALE GENOMIC DNA]</scope>
    <source>
        <strain evidence="5">Navoj_Jal97</strain>
        <tissue evidence="5">Whole organism</tissue>
    </source>
</reference>
<dbReference type="PROSITE" id="PS52035">
    <property type="entry name" value="PEPTIDASE_M14"/>
    <property type="match status" value="2"/>
</dbReference>
<dbReference type="GO" id="GO:0008270">
    <property type="term" value="F:zinc ion binding"/>
    <property type="evidence" value="ECO:0007669"/>
    <property type="project" value="InterPro"/>
</dbReference>
<dbReference type="Pfam" id="PF00246">
    <property type="entry name" value="Peptidase_M14"/>
    <property type="match status" value="2"/>
</dbReference>
<keyword evidence="6" id="KW-1185">Reference proteome</keyword>
<dbReference type="GO" id="GO:0004181">
    <property type="term" value="F:metallocarboxypeptidase activity"/>
    <property type="evidence" value="ECO:0007669"/>
    <property type="project" value="InterPro"/>
</dbReference>
<feature type="non-terminal residue" evidence="5">
    <location>
        <position position="301"/>
    </location>
</feature>
<dbReference type="SUPFAM" id="SSF53187">
    <property type="entry name" value="Zn-dependent exopeptidases"/>
    <property type="match status" value="2"/>
</dbReference>
<dbReference type="EMBL" id="LSRL02000443">
    <property type="protein sequence ID" value="TDG40986.1"/>
    <property type="molecule type" value="Genomic_DNA"/>
</dbReference>
<evidence type="ECO:0000313" key="5">
    <source>
        <dbReference type="EMBL" id="TDG40986.1"/>
    </source>
</evidence>
<evidence type="ECO:0000259" key="4">
    <source>
        <dbReference type="PROSITE" id="PS52035"/>
    </source>
</evidence>
<organism evidence="5 6">
    <name type="scientific">Drosophila navojoa</name>
    <name type="common">Fruit fly</name>
    <dbReference type="NCBI Taxonomy" id="7232"/>
    <lineage>
        <taxon>Eukaryota</taxon>
        <taxon>Metazoa</taxon>
        <taxon>Ecdysozoa</taxon>
        <taxon>Arthropoda</taxon>
        <taxon>Hexapoda</taxon>
        <taxon>Insecta</taxon>
        <taxon>Pterygota</taxon>
        <taxon>Neoptera</taxon>
        <taxon>Endopterygota</taxon>
        <taxon>Diptera</taxon>
        <taxon>Brachycera</taxon>
        <taxon>Muscomorpha</taxon>
        <taxon>Ephydroidea</taxon>
        <taxon>Drosophilidae</taxon>
        <taxon>Drosophila</taxon>
    </lineage>
</organism>
<dbReference type="PANTHER" id="PTHR11532:SF57">
    <property type="entry name" value="CARBOXYPEPTIDASE D, B"/>
    <property type="match status" value="1"/>
</dbReference>
<feature type="domain" description="Peptidase M14" evidence="4">
    <location>
        <begin position="39"/>
        <end position="152"/>
    </location>
</feature>
<feature type="chain" id="PRO_5019756148" description="Peptidase M14 domain-containing protein" evidence="3">
    <location>
        <begin position="19"/>
        <end position="301"/>
    </location>
</feature>
<dbReference type="InterPro" id="IPR057246">
    <property type="entry name" value="CARBOXYPEPT_ZN_1"/>
</dbReference>
<dbReference type="AlphaFoldDB" id="A0A484AWX3"/>
<dbReference type="InterPro" id="IPR050753">
    <property type="entry name" value="Peptidase_M14_domain"/>
</dbReference>
<comment type="caution">
    <text evidence="2">Lacks conserved residue(s) required for the propagation of feature annotation.</text>
</comment>
<dbReference type="GO" id="GO:0016485">
    <property type="term" value="P:protein processing"/>
    <property type="evidence" value="ECO:0007669"/>
    <property type="project" value="TreeGrafter"/>
</dbReference>
<evidence type="ECO:0000313" key="6">
    <source>
        <dbReference type="Proteomes" id="UP000295192"/>
    </source>
</evidence>
<dbReference type="Gene3D" id="3.40.630.10">
    <property type="entry name" value="Zn peptidases"/>
    <property type="match status" value="2"/>
</dbReference>